<evidence type="ECO:0000313" key="2">
    <source>
        <dbReference type="Proteomes" id="UP000494165"/>
    </source>
</evidence>
<dbReference type="CDD" id="cd16021">
    <property type="entry name" value="ALP_like"/>
    <property type="match status" value="1"/>
</dbReference>
<accession>A0A8S1CR00</accession>
<dbReference type="InterPro" id="IPR004245">
    <property type="entry name" value="DUF229"/>
</dbReference>
<gene>
    <name evidence="1" type="ORF">CLODIP_2_CD10718</name>
</gene>
<dbReference type="EMBL" id="CADEPI010000052">
    <property type="protein sequence ID" value="CAB3370348.1"/>
    <property type="molecule type" value="Genomic_DNA"/>
</dbReference>
<dbReference type="Gene3D" id="3.40.720.10">
    <property type="entry name" value="Alkaline Phosphatase, subunit A"/>
    <property type="match status" value="1"/>
</dbReference>
<dbReference type="InterPro" id="IPR017850">
    <property type="entry name" value="Alkaline_phosphatase_core_sf"/>
</dbReference>
<proteinExistence type="predicted"/>
<evidence type="ECO:0000313" key="1">
    <source>
        <dbReference type="EMBL" id="CAB3370348.1"/>
    </source>
</evidence>
<dbReference type="PANTHER" id="PTHR10974">
    <property type="entry name" value="FI08016P-RELATED"/>
    <property type="match status" value="1"/>
</dbReference>
<dbReference type="Proteomes" id="UP000494165">
    <property type="component" value="Unassembled WGS sequence"/>
</dbReference>
<dbReference type="AlphaFoldDB" id="A0A8S1CR00"/>
<sequence>MRKVKLVRAAAFVLVLSAAALVRHNWVLQTFYNEHMRPDADGDDGAQCKLPDYDPLDASIRDYVVRPWPKIDCASTQLPLTYLDERKRLVVNRTAAQKYWGQLECTVQDVRRPPGDDDHVIIGPKKVITGEEGLQSEFCIVQCVELPTRRVVYETGYAQVVDVPAQQAKRSREAAKEGRLNVIVLALESMSRLNFMRQLPLSHEYITNELQGVVMKGLTKVGDNTYANMVPFLSGLAAGYAEMSPRFGDGNTPAGYSDELPATWRDFSAAGHVTMFAEDDAAITIFNYMAKGFKEPPTHYYMRPFWLAMDQQAHWAWDSRCYGHIPKFRFLFDYMERFLGKMHAENRAHFSFTFLSHLSHEAINPIQVIDSDLKGLLQRLKGSGVLDNSLLLVMGDHGNRFDSIRNTVIGRIEERMPYLAVVVPPALDHFRPSLKANAEVLTSWHDGYETVMDVAMLNLGPKSKKLRYGHKGLSLFRPIPADRSCFDIGIPSVYCVCWKEQELPTEVAAGLAARLLEHLNAFIHATDPEGRCAALLLDAVTDAQKLLPATGVAHYRDFAVHFRVTVRVRPSGALLEGTLRQDAWSPPQVVGDVNRINRYRTWW</sequence>
<organism evidence="1 2">
    <name type="scientific">Cloeon dipterum</name>
    <dbReference type="NCBI Taxonomy" id="197152"/>
    <lineage>
        <taxon>Eukaryota</taxon>
        <taxon>Metazoa</taxon>
        <taxon>Ecdysozoa</taxon>
        <taxon>Arthropoda</taxon>
        <taxon>Hexapoda</taxon>
        <taxon>Insecta</taxon>
        <taxon>Pterygota</taxon>
        <taxon>Palaeoptera</taxon>
        <taxon>Ephemeroptera</taxon>
        <taxon>Pisciforma</taxon>
        <taxon>Baetidae</taxon>
        <taxon>Cloeon</taxon>
    </lineage>
</organism>
<dbReference type="FunFam" id="3.40.720.10:FF:000017">
    <property type="entry name" value="Predicted protein"/>
    <property type="match status" value="1"/>
</dbReference>
<name>A0A8S1CR00_9INSE</name>
<dbReference type="Pfam" id="PF02995">
    <property type="entry name" value="DUF229"/>
    <property type="match status" value="1"/>
</dbReference>
<reference evidence="1 2" key="1">
    <citation type="submission" date="2020-04" db="EMBL/GenBank/DDBJ databases">
        <authorList>
            <person name="Alioto T."/>
            <person name="Alioto T."/>
            <person name="Gomez Garrido J."/>
        </authorList>
    </citation>
    <scope>NUCLEOTIDE SEQUENCE [LARGE SCALE GENOMIC DNA]</scope>
</reference>
<protein>
    <submittedName>
        <fullName evidence="1">Uncharacterized protein</fullName>
    </submittedName>
</protein>
<dbReference type="PANTHER" id="PTHR10974:SF6">
    <property type="entry name" value="PROTEIN CBG19234"/>
    <property type="match status" value="1"/>
</dbReference>
<keyword evidence="2" id="KW-1185">Reference proteome</keyword>
<dbReference type="OrthoDB" id="413313at2759"/>
<dbReference type="GO" id="GO:0005615">
    <property type="term" value="C:extracellular space"/>
    <property type="evidence" value="ECO:0007669"/>
    <property type="project" value="TreeGrafter"/>
</dbReference>
<dbReference type="SUPFAM" id="SSF53649">
    <property type="entry name" value="Alkaline phosphatase-like"/>
    <property type="match status" value="1"/>
</dbReference>
<comment type="caution">
    <text evidence="1">The sequence shown here is derived from an EMBL/GenBank/DDBJ whole genome shotgun (WGS) entry which is preliminary data.</text>
</comment>